<organism evidence="2 3">
    <name type="scientific">Marinicrinis lubricantis</name>
    <dbReference type="NCBI Taxonomy" id="2086470"/>
    <lineage>
        <taxon>Bacteria</taxon>
        <taxon>Bacillati</taxon>
        <taxon>Bacillota</taxon>
        <taxon>Bacilli</taxon>
        <taxon>Bacillales</taxon>
        <taxon>Paenibacillaceae</taxon>
    </lineage>
</organism>
<dbReference type="PANTHER" id="PTHR12110">
    <property type="entry name" value="HYDROXYPYRUVATE ISOMERASE"/>
    <property type="match status" value="1"/>
</dbReference>
<dbReference type="Proteomes" id="UP001596250">
    <property type="component" value="Unassembled WGS sequence"/>
</dbReference>
<name>A0ABW1ISU0_9BACL</name>
<evidence type="ECO:0000259" key="1">
    <source>
        <dbReference type="Pfam" id="PF01261"/>
    </source>
</evidence>
<comment type="caution">
    <text evidence="2">The sequence shown here is derived from an EMBL/GenBank/DDBJ whole genome shotgun (WGS) entry which is preliminary data.</text>
</comment>
<gene>
    <name evidence="2" type="ORF">ACFPXP_17350</name>
</gene>
<dbReference type="SUPFAM" id="SSF51658">
    <property type="entry name" value="Xylose isomerase-like"/>
    <property type="match status" value="1"/>
</dbReference>
<proteinExistence type="predicted"/>
<sequence>MRLSTSTNLCAVNRTGPLTDPIEGMKRLAEAGYRVLDFNFRFIKFEEFFLARDDWEQELDKIGNEAAKLGIEFSQSHIPYYHPINEIDSYLTDPELHAWFESMCERSLHASAALGVKWAVAHPFTAVDENCEREASKRKNLAYFAPYVELAKKLGIGIAIENMSDFYGSIIQRRYAATYEDLVDLVDAFQDESVGICWDFGHANIMKYDQSKALTYIGRRLKATHVNDNFGVSDTHNLPFMGTVRWEDVMRTLVQIGYEGDFTYEIHGMADRLPPPLKPEALQYSYEVGQYLLSLAK</sequence>
<dbReference type="InterPro" id="IPR013022">
    <property type="entry name" value="Xyl_isomerase-like_TIM-brl"/>
</dbReference>
<dbReference type="Gene3D" id="3.20.20.150">
    <property type="entry name" value="Divalent-metal-dependent TIM barrel enzymes"/>
    <property type="match status" value="1"/>
</dbReference>
<feature type="domain" description="Xylose isomerase-like TIM barrel" evidence="1">
    <location>
        <begin position="27"/>
        <end position="274"/>
    </location>
</feature>
<dbReference type="RefSeq" id="WP_379895616.1">
    <property type="nucleotide sequence ID" value="NZ_CBCSCT010000020.1"/>
</dbReference>
<keyword evidence="2" id="KW-0413">Isomerase</keyword>
<accession>A0ABW1ISU0</accession>
<dbReference type="Pfam" id="PF01261">
    <property type="entry name" value="AP_endonuc_2"/>
    <property type="match status" value="1"/>
</dbReference>
<reference evidence="3" key="1">
    <citation type="journal article" date="2019" name="Int. J. Syst. Evol. Microbiol.">
        <title>The Global Catalogue of Microorganisms (GCM) 10K type strain sequencing project: providing services to taxonomists for standard genome sequencing and annotation.</title>
        <authorList>
            <consortium name="The Broad Institute Genomics Platform"/>
            <consortium name="The Broad Institute Genome Sequencing Center for Infectious Disease"/>
            <person name="Wu L."/>
            <person name="Ma J."/>
        </authorList>
    </citation>
    <scope>NUCLEOTIDE SEQUENCE [LARGE SCALE GENOMIC DNA]</scope>
    <source>
        <strain evidence="3">CCM 8749</strain>
    </source>
</reference>
<keyword evidence="3" id="KW-1185">Reference proteome</keyword>
<dbReference type="InterPro" id="IPR036237">
    <property type="entry name" value="Xyl_isomerase-like_sf"/>
</dbReference>
<evidence type="ECO:0000313" key="2">
    <source>
        <dbReference type="EMBL" id="MFC5988170.1"/>
    </source>
</evidence>
<dbReference type="GO" id="GO:0016853">
    <property type="term" value="F:isomerase activity"/>
    <property type="evidence" value="ECO:0007669"/>
    <property type="project" value="UniProtKB-KW"/>
</dbReference>
<dbReference type="InterPro" id="IPR050312">
    <property type="entry name" value="IolE/XylAMocC-like"/>
</dbReference>
<dbReference type="EMBL" id="JBHSQV010000177">
    <property type="protein sequence ID" value="MFC5988170.1"/>
    <property type="molecule type" value="Genomic_DNA"/>
</dbReference>
<evidence type="ECO:0000313" key="3">
    <source>
        <dbReference type="Proteomes" id="UP001596250"/>
    </source>
</evidence>
<protein>
    <submittedName>
        <fullName evidence="2">Sugar phosphate isomerase/epimerase family protein</fullName>
    </submittedName>
</protein>